<name>A0A1Y3BDM0_EURMA</name>
<feature type="compositionally biased region" description="Basic and acidic residues" evidence="3">
    <location>
        <begin position="122"/>
        <end position="131"/>
    </location>
</feature>
<accession>A0A1Y3BDM0</accession>
<evidence type="ECO:0000313" key="4">
    <source>
        <dbReference type="EMBL" id="OTF79009.1"/>
    </source>
</evidence>
<organism evidence="4 5">
    <name type="scientific">Euroglyphus maynei</name>
    <name type="common">Mayne's house dust mite</name>
    <dbReference type="NCBI Taxonomy" id="6958"/>
    <lineage>
        <taxon>Eukaryota</taxon>
        <taxon>Metazoa</taxon>
        <taxon>Ecdysozoa</taxon>
        <taxon>Arthropoda</taxon>
        <taxon>Chelicerata</taxon>
        <taxon>Arachnida</taxon>
        <taxon>Acari</taxon>
        <taxon>Acariformes</taxon>
        <taxon>Sarcoptiformes</taxon>
        <taxon>Astigmata</taxon>
        <taxon>Psoroptidia</taxon>
        <taxon>Analgoidea</taxon>
        <taxon>Pyroglyphidae</taxon>
        <taxon>Pyroglyphinae</taxon>
        <taxon>Euroglyphus</taxon>
    </lineage>
</organism>
<dbReference type="InterPro" id="IPR011107">
    <property type="entry name" value="PPI_Ypi1"/>
</dbReference>
<feature type="region of interest" description="Disordered" evidence="3">
    <location>
        <begin position="79"/>
        <end position="131"/>
    </location>
</feature>
<dbReference type="Proteomes" id="UP000194236">
    <property type="component" value="Unassembled WGS sequence"/>
</dbReference>
<reference evidence="4 5" key="1">
    <citation type="submission" date="2017-03" db="EMBL/GenBank/DDBJ databases">
        <title>Genome Survey of Euroglyphus maynei.</title>
        <authorList>
            <person name="Arlian L.G."/>
            <person name="Morgan M.S."/>
            <person name="Rider S.D."/>
        </authorList>
    </citation>
    <scope>NUCLEOTIDE SEQUENCE [LARGE SCALE GENOMIC DNA]</scope>
    <source>
        <strain evidence="4">Arlian Lab</strain>
        <tissue evidence="4">Whole body</tissue>
    </source>
</reference>
<keyword evidence="5" id="KW-1185">Reference proteome</keyword>
<dbReference type="AlphaFoldDB" id="A0A1Y3BDM0"/>
<dbReference type="GO" id="GO:0008157">
    <property type="term" value="F:protein phosphatase 1 binding"/>
    <property type="evidence" value="ECO:0007669"/>
    <property type="project" value="TreeGrafter"/>
</dbReference>
<evidence type="ECO:0000256" key="2">
    <source>
        <dbReference type="ARBA" id="ARBA00031039"/>
    </source>
</evidence>
<evidence type="ECO:0000256" key="3">
    <source>
        <dbReference type="SAM" id="MobiDB-lite"/>
    </source>
</evidence>
<dbReference type="GO" id="GO:0004865">
    <property type="term" value="F:protein serine/threonine phosphatase inhibitor activity"/>
    <property type="evidence" value="ECO:0007669"/>
    <property type="project" value="InterPro"/>
</dbReference>
<proteinExistence type="predicted"/>
<gene>
    <name evidence="4" type="ORF">BLA29_006361</name>
</gene>
<feature type="compositionally biased region" description="Basic residues" evidence="3">
    <location>
        <begin position="104"/>
        <end position="115"/>
    </location>
</feature>
<evidence type="ECO:0000256" key="1">
    <source>
        <dbReference type="ARBA" id="ARBA00021994"/>
    </source>
</evidence>
<dbReference type="PANTHER" id="PTHR20835:SF0">
    <property type="entry name" value="E3 UBIQUITIN-PROTEIN LIGASE PPP1R11"/>
    <property type="match status" value="1"/>
</dbReference>
<dbReference type="PANTHER" id="PTHR20835">
    <property type="entry name" value="E3 UBIQUITIN-PROTEIN LIGASE PPP1R11-RELATED"/>
    <property type="match status" value="1"/>
</dbReference>
<dbReference type="GO" id="GO:0005634">
    <property type="term" value="C:nucleus"/>
    <property type="evidence" value="ECO:0007669"/>
    <property type="project" value="TreeGrafter"/>
</dbReference>
<comment type="caution">
    <text evidence="4">The sequence shown here is derived from an EMBL/GenBank/DDBJ whole genome shotgun (WGS) entry which is preliminary data.</text>
</comment>
<sequence>MDQEHLLENPTNPTTTVIITEQSDEQNDQEPSLKIKLIQSEEDKTKNDKKVQFTENTVDNEHLNRKKSKCCCIYEKPKIFGDPSSSSSSEDSGDEPDCCPNHCHGPKRYHKHAYHKQNGQKNDYEDKNNNV</sequence>
<dbReference type="EMBL" id="MUJZ01025323">
    <property type="protein sequence ID" value="OTF79009.1"/>
    <property type="molecule type" value="Genomic_DNA"/>
</dbReference>
<evidence type="ECO:0000313" key="5">
    <source>
        <dbReference type="Proteomes" id="UP000194236"/>
    </source>
</evidence>
<dbReference type="Pfam" id="PF07491">
    <property type="entry name" value="PPI_Ypi1"/>
    <property type="match status" value="1"/>
</dbReference>
<protein>
    <recommendedName>
        <fullName evidence="1">E3 ubiquitin-protein ligase PPP1R11</fullName>
    </recommendedName>
    <alternativeName>
        <fullName evidence="2">Protein phosphatase 1 regulatory subunit 11</fullName>
    </alternativeName>
</protein>
<feature type="compositionally biased region" description="Low complexity" evidence="3">
    <location>
        <begin position="81"/>
        <end position="90"/>
    </location>
</feature>
<dbReference type="OrthoDB" id="307488at2759"/>